<dbReference type="EMBL" id="LEKV01005102">
    <property type="protein sequence ID" value="KVH90497.1"/>
    <property type="molecule type" value="Genomic_DNA"/>
</dbReference>
<comment type="caution">
    <text evidence="5">The sequence shown here is derived from an EMBL/GenBank/DDBJ whole genome shotgun (WGS) entry which is preliminary data.</text>
</comment>
<accession>A0A103XGY8</accession>
<sequence length="1633" mass="181426">MASKSINELHFLLIPYLAPGHTIPMIDMAKLLAQQPDVTVTVVTTPLNAVRYGPVLNKPGLPVGFLQLPFPAMEVGLPEGCESLDALPSPDLALKFADAVDMLQSKLEQCFKTLSPPPSCIVSDKYLPWTADTADKYQLPRVIFDGMSCFKQLCDHNLYESKVFDGLPESETFVVPGLPDRIELTRSQLPVEFNPSTHTTSERLERVRETVLRSVGIVINSFEELEQEYVNEYKKLKGGKVWCIGPLSLCTYNDKAQRGKIASISEQQCMEWLDSHPHGLVVYACLGSVSRVNPMQLIELGLGLEASDHPFIWVIRDREVEQWIVESGFEERVKDRGLLIRGWAPQLSILSHPSIGGFLTHCGWNSILEGVCSCVPMITWPQFAEQFLNEKLVVQVLGTGVGVGAQFVVHWGEEEKFGVKMKSVDVKKAILKVMDSGIEGIERRKKAKELGKIANRAIEEGGSSHMNLKLLIQQIRDMNLHRSYSGKHDSNTSSNNDKIIIKTLRWSPVPGRGSRNLLRGTQLLQQKFIVRRLSSRKCFSSETTKPEVAGSSCAAEEEVRGGGGCSTIGSASDRRWRRFSDSSPTMAAHRLHFLLVPHIGPGHSIPMIDMAKLLAKQPNVMVTIATTPLNATRFGATLAGSINAGLSVQFLELPFPAAEAGLPEGCETTDKIPSLDLVPNFLAAIGMLQQKLEDRFGMLNPPPNCIISDKYMSWTGETADKYHIPRIMFDGMSCFNELCCNNLYVSKVFDCLPESEPFIVPGLPDRIELRRNQLPAEFNPSSIDTSEFRQQARDSEVRAYGVVINSFEELEQEYVNEYKKLRGGKVWCIGPLSLCNSDDSDNAQRGNVASIDEEQCLKWLDSHEPESVVYACFGSLVRVNTPQLIELGLGLEASNRPFIWVVRSVHRSNEVEEWLAESGFEERIKDRGLLIRGWAPQLLILSHPSVGGFLTHCGWNSTLEAVCAGVPLITWPQFAEQFINEKLIVQVLGTGVGVGADAVIHVGEEDRYGVKVKNEDVKKAIEKVMDDGIEGNERRKRAKELGKMANKAIKEGGYSVALDTCSIALSAFSPYGKNANAVPRLNIDPITPPYQPDCEMALEELQEHNQLHFLVIPLVSPGHYIPTTDMVKLLAQHGVRVTLVTTPVNALGFGSILDQSIKSGHYIPTIDMVKLLAQHGVRVTIVTTPVNALRFGSILDQAIKSGLPIRFLELPFPSVEFGLPEGCESIDTLPTMGSARDLYIAYNSLQQEVEQHIEKLNPRPSCLVSDSFILWTADTAKKFQIPRIIFDGMNCFTQMCSHVLYLSKVYESLGESDSFILPGLPDRIELTRSQLPLVFNPGSKDVTDFYERVRKSESEAYGVVINSFQELELEYADEYQKVKGDKVWCIGPLSLCHKDVSEKVQRGNKSSIDKNECLKWLDSQENGSVIYACLGSVSRVEPAQLIQLALALEASKKPFIWVVRAGHKTNAIEKWIDEEGFVERTKERGLLIRGWAPQLLVLLHPAIGGFLTHCGWNSTLEGVSAGVPLVTWPQFQEQFLNEKLVVQVLRIGVSVGAQKVVHLGEEEKSGVEVKSEDLRKAIEMVMEEGKEGEERRKRAKELSKMANKAIEDGGSSHQNMKRLIEDIRNQASSGKLS</sequence>
<dbReference type="SUPFAM" id="SSF53756">
    <property type="entry name" value="UDP-Glycosyltransferase/glycogen phosphorylase"/>
    <property type="match status" value="4"/>
</dbReference>
<feature type="compositionally biased region" description="Basic and acidic residues" evidence="4">
    <location>
        <begin position="1584"/>
        <end position="1599"/>
    </location>
</feature>
<evidence type="ECO:0000256" key="3">
    <source>
        <dbReference type="ARBA" id="ARBA00022679"/>
    </source>
</evidence>
<dbReference type="Gramene" id="KVH90497">
    <property type="protein sequence ID" value="KVH90497"/>
    <property type="gene ID" value="Ccrd_007547"/>
</dbReference>
<evidence type="ECO:0000313" key="6">
    <source>
        <dbReference type="Proteomes" id="UP000243975"/>
    </source>
</evidence>
<dbReference type="InterPro" id="IPR002213">
    <property type="entry name" value="UDP_glucos_trans"/>
</dbReference>
<dbReference type="PROSITE" id="PS00375">
    <property type="entry name" value="UDPGT"/>
    <property type="match status" value="3"/>
</dbReference>
<dbReference type="PANTHER" id="PTHR48047:SF116">
    <property type="entry name" value="UDP-GLUCOSYL TRANSFERASE 73C7-RELATED"/>
    <property type="match status" value="1"/>
</dbReference>
<proteinExistence type="inferred from homology"/>
<dbReference type="Proteomes" id="UP000243975">
    <property type="component" value="Unassembled WGS sequence"/>
</dbReference>
<dbReference type="CDD" id="cd03784">
    <property type="entry name" value="GT1_Gtf-like"/>
    <property type="match status" value="3"/>
</dbReference>
<evidence type="ECO:0000256" key="2">
    <source>
        <dbReference type="ARBA" id="ARBA00022676"/>
    </source>
</evidence>
<evidence type="ECO:0000256" key="1">
    <source>
        <dbReference type="ARBA" id="ARBA00009995"/>
    </source>
</evidence>
<dbReference type="FunFam" id="3.40.50.2000:FF:000071">
    <property type="entry name" value="Glycosyltransferase"/>
    <property type="match status" value="2"/>
</dbReference>
<reference evidence="5 6" key="1">
    <citation type="journal article" date="2016" name="Sci. Rep.">
        <title>The genome sequence of the outbreeding globe artichoke constructed de novo incorporating a phase-aware low-pass sequencing strategy of F1 progeny.</title>
        <authorList>
            <person name="Scaglione D."/>
            <person name="Reyes-Chin-Wo S."/>
            <person name="Acquadro A."/>
            <person name="Froenicke L."/>
            <person name="Portis E."/>
            <person name="Beitel C."/>
            <person name="Tirone M."/>
            <person name="Mauro R."/>
            <person name="Lo Monaco A."/>
            <person name="Mauromicale G."/>
            <person name="Faccioli P."/>
            <person name="Cattivelli L."/>
            <person name="Rieseberg L."/>
            <person name="Michelmore R."/>
            <person name="Lanteri S."/>
        </authorList>
    </citation>
    <scope>NUCLEOTIDE SEQUENCE [LARGE SCALE GENOMIC DNA]</scope>
    <source>
        <strain evidence="5">2C</strain>
    </source>
</reference>
<keyword evidence="2" id="KW-0328">Glycosyltransferase</keyword>
<feature type="region of interest" description="Disordered" evidence="4">
    <location>
        <begin position="1584"/>
        <end position="1615"/>
    </location>
</feature>
<evidence type="ECO:0000256" key="4">
    <source>
        <dbReference type="SAM" id="MobiDB-lite"/>
    </source>
</evidence>
<evidence type="ECO:0000313" key="5">
    <source>
        <dbReference type="EMBL" id="KVH90497.1"/>
    </source>
</evidence>
<protein>
    <submittedName>
        <fullName evidence="5">UDP-glucuronosyl/UDP-glucosyltransferase</fullName>
    </submittedName>
</protein>
<keyword evidence="6" id="KW-1185">Reference proteome</keyword>
<comment type="similarity">
    <text evidence="1">Belongs to the UDP-glycosyltransferase family.</text>
</comment>
<organism evidence="5 6">
    <name type="scientific">Cynara cardunculus var. scolymus</name>
    <name type="common">Globe artichoke</name>
    <name type="synonym">Cynara scolymus</name>
    <dbReference type="NCBI Taxonomy" id="59895"/>
    <lineage>
        <taxon>Eukaryota</taxon>
        <taxon>Viridiplantae</taxon>
        <taxon>Streptophyta</taxon>
        <taxon>Embryophyta</taxon>
        <taxon>Tracheophyta</taxon>
        <taxon>Spermatophyta</taxon>
        <taxon>Magnoliopsida</taxon>
        <taxon>eudicotyledons</taxon>
        <taxon>Gunneridae</taxon>
        <taxon>Pentapetalae</taxon>
        <taxon>asterids</taxon>
        <taxon>campanulids</taxon>
        <taxon>Asterales</taxon>
        <taxon>Asteraceae</taxon>
        <taxon>Carduoideae</taxon>
        <taxon>Cardueae</taxon>
        <taxon>Carduinae</taxon>
        <taxon>Cynara</taxon>
    </lineage>
</organism>
<dbReference type="Gene3D" id="3.40.50.2000">
    <property type="entry name" value="Glycogen Phosphorylase B"/>
    <property type="match status" value="7"/>
</dbReference>
<dbReference type="GO" id="GO:0035251">
    <property type="term" value="F:UDP-glucosyltransferase activity"/>
    <property type="evidence" value="ECO:0007669"/>
    <property type="project" value="TreeGrafter"/>
</dbReference>
<dbReference type="FunFam" id="3.40.50.2000:FF:000047">
    <property type="entry name" value="Glycosyltransferase"/>
    <property type="match status" value="3"/>
</dbReference>
<name>A0A103XGY8_CYNCS</name>
<gene>
    <name evidence="5" type="ORF">Ccrd_007547</name>
</gene>
<dbReference type="STRING" id="59895.A0A103XGY8"/>
<dbReference type="InterPro" id="IPR035595">
    <property type="entry name" value="UDP_glycos_trans_CS"/>
</dbReference>
<dbReference type="Pfam" id="PF00201">
    <property type="entry name" value="UDPGT"/>
    <property type="match status" value="3"/>
</dbReference>
<dbReference type="PANTHER" id="PTHR48047">
    <property type="entry name" value="GLYCOSYLTRANSFERASE"/>
    <property type="match status" value="1"/>
</dbReference>
<keyword evidence="3" id="KW-0808">Transferase</keyword>
<dbReference type="OMA" id="HIPRIMF"/>